<dbReference type="RefSeq" id="WP_379734647.1">
    <property type="nucleotide sequence ID" value="NZ_JBHRVV010000001.1"/>
</dbReference>
<protein>
    <submittedName>
        <fullName evidence="1">Uncharacterized protein</fullName>
    </submittedName>
</protein>
<dbReference type="EMBL" id="JBHRVV010000001">
    <property type="protein sequence ID" value="MFC3458190.1"/>
    <property type="molecule type" value="Genomic_DNA"/>
</dbReference>
<evidence type="ECO:0000313" key="2">
    <source>
        <dbReference type="Proteomes" id="UP001595665"/>
    </source>
</evidence>
<organism evidence="1 2">
    <name type="scientific">Massilia haematophila</name>
    <dbReference type="NCBI Taxonomy" id="457923"/>
    <lineage>
        <taxon>Bacteria</taxon>
        <taxon>Pseudomonadati</taxon>
        <taxon>Pseudomonadota</taxon>
        <taxon>Betaproteobacteria</taxon>
        <taxon>Burkholderiales</taxon>
        <taxon>Oxalobacteraceae</taxon>
        <taxon>Telluria group</taxon>
        <taxon>Massilia</taxon>
    </lineage>
</organism>
<dbReference type="Proteomes" id="UP001595665">
    <property type="component" value="Unassembled WGS sequence"/>
</dbReference>
<gene>
    <name evidence="1" type="ORF">ACFOPH_08025</name>
</gene>
<sequence length="55" mass="5722">MSAGSVRTGPAYLGLCKAVGERIGPAGTPMPVYAVEMALFAHTEELLRDAFPEAA</sequence>
<proteinExistence type="predicted"/>
<reference evidence="2" key="1">
    <citation type="journal article" date="2019" name="Int. J. Syst. Evol. Microbiol.">
        <title>The Global Catalogue of Microorganisms (GCM) 10K type strain sequencing project: providing services to taxonomists for standard genome sequencing and annotation.</title>
        <authorList>
            <consortium name="The Broad Institute Genomics Platform"/>
            <consortium name="The Broad Institute Genome Sequencing Center for Infectious Disease"/>
            <person name="Wu L."/>
            <person name="Ma J."/>
        </authorList>
    </citation>
    <scope>NUCLEOTIDE SEQUENCE [LARGE SCALE GENOMIC DNA]</scope>
    <source>
        <strain evidence="2">CCM 7480</strain>
    </source>
</reference>
<accession>A0ABV7PHR9</accession>
<name>A0ABV7PHR9_9BURK</name>
<evidence type="ECO:0000313" key="1">
    <source>
        <dbReference type="EMBL" id="MFC3458190.1"/>
    </source>
</evidence>
<keyword evidence="2" id="KW-1185">Reference proteome</keyword>
<comment type="caution">
    <text evidence="1">The sequence shown here is derived from an EMBL/GenBank/DDBJ whole genome shotgun (WGS) entry which is preliminary data.</text>
</comment>